<dbReference type="ExpressionAtlas" id="A0A087X081">
    <property type="expression patterns" value="baseline and differential"/>
</dbReference>
<reference evidence="1" key="4">
    <citation type="submission" date="2025-08" db="UniProtKB">
        <authorList>
            <consortium name="Ensembl"/>
        </authorList>
    </citation>
    <scope>IDENTIFICATION</scope>
</reference>
<dbReference type="HGNC" id="HGNC:17125">
    <property type="gene designation" value="TMEM185A"/>
</dbReference>
<dbReference type="Proteomes" id="UP000005640">
    <property type="component" value="Chromosome X"/>
</dbReference>
<sequence length="45" mass="5084">MNLRGLFQDFNPRLCVSRCGFSCPFCAWWSSTTLCGPSCSCALWM</sequence>
<dbReference type="ChiTaRS" id="TMEM185A">
    <property type="organism name" value="human"/>
</dbReference>
<dbReference type="GeneTree" id="ENSGT00940000158388"/>
<evidence type="ECO:0000313" key="2">
    <source>
        <dbReference type="Proteomes" id="UP000005640"/>
    </source>
</evidence>
<reference evidence="1 2" key="1">
    <citation type="journal article" date="2001" name="Nature">
        <title>Initial sequencing and analysis of the human genome.</title>
        <authorList>
            <consortium name="International Human Genome Sequencing Consortium"/>
            <person name="Lander E.S."/>
            <person name="Linton L.M."/>
            <person name="Birren B."/>
            <person name="Nusbaum C."/>
            <person name="Zody M.C."/>
            <person name="Baldwin J."/>
            <person name="Devon K."/>
            <person name="Dewar K."/>
            <person name="Doyle M."/>
            <person name="FitzHugh W."/>
            <person name="Funke R."/>
            <person name="Gage D."/>
            <person name="Harris K."/>
            <person name="Heaford A."/>
            <person name="Howland J."/>
            <person name="Kann L."/>
            <person name="Lehoczky J."/>
            <person name="LeVine R."/>
            <person name="McEwan P."/>
            <person name="McKernan K."/>
            <person name="Meldrim J."/>
            <person name="Mesirov J.P."/>
            <person name="Miranda C."/>
            <person name="Morris W."/>
            <person name="Naylor J."/>
            <person name="Raymond C."/>
            <person name="Rosetti M."/>
            <person name="Santos R."/>
            <person name="Sheridan A."/>
            <person name="Sougnez C."/>
            <person name="Stange-Thomann N."/>
            <person name="Stojanovic N."/>
            <person name="Subramanian A."/>
            <person name="Wyman D."/>
            <person name="Rogers J."/>
            <person name="Sulston J."/>
            <person name="Ainscough R."/>
            <person name="Beck S."/>
            <person name="Bentley D."/>
            <person name="Burton J."/>
            <person name="Clee C."/>
            <person name="Carter N."/>
            <person name="Coulson A."/>
            <person name="Deadman R."/>
            <person name="Deloukas P."/>
            <person name="Dunham A."/>
            <person name="Dunham I."/>
            <person name="Durbin R."/>
            <person name="French L."/>
            <person name="Grafham D."/>
            <person name="Gregory S."/>
            <person name="Hubbard T."/>
            <person name="Humphray S."/>
            <person name="Hunt A."/>
            <person name="Jones M."/>
            <person name="Lloyd C."/>
            <person name="McMurray A."/>
            <person name="Matthews L."/>
            <person name="Mercer S."/>
            <person name="Milne S."/>
            <person name="Mullikin J.C."/>
            <person name="Mungall A."/>
            <person name="Plumb R."/>
            <person name="Ross M."/>
            <person name="Shownkeen R."/>
            <person name="Sims S."/>
            <person name="Waterston R.H."/>
            <person name="Wilson R.K."/>
            <person name="Hillier L.W."/>
            <person name="McPherson J.D."/>
            <person name="Marra M.A."/>
            <person name="Mardis E.R."/>
            <person name="Fulton L.A."/>
            <person name="Chinwalla A.T."/>
            <person name="Pepin K.H."/>
            <person name="Gish W.R."/>
            <person name="Chissoe S.L."/>
            <person name="Wendl M.C."/>
            <person name="Delehaunty K.D."/>
            <person name="Miner T.L."/>
            <person name="Delehaunty A."/>
            <person name="Kramer J.B."/>
            <person name="Cook L.L."/>
            <person name="Fulton R.S."/>
            <person name="Johnson D.L."/>
            <person name="Minx P.J."/>
            <person name="Clifton S.W."/>
            <person name="Hawkins T."/>
            <person name="Branscomb E."/>
            <person name="Predki P."/>
            <person name="Richardson P."/>
            <person name="Wenning S."/>
            <person name="Slezak T."/>
            <person name="Doggett N."/>
            <person name="Cheng J.F."/>
            <person name="Olsen A."/>
            <person name="Lucas S."/>
            <person name="Elkin C."/>
            <person name="Uberbacher E."/>
            <person name="Frazier M."/>
            <person name="Gibbs R.A."/>
            <person name="Muzny D.M."/>
            <person name="Scherer S.E."/>
            <person name="Bouck J.B."/>
            <person name="Sodergren E.J."/>
            <person name="Worley K.C."/>
            <person name="Rives C.M."/>
            <person name="Gorrell J.H."/>
            <person name="Metzker M.L."/>
            <person name="Naylor S.L."/>
            <person name="Kucherlapati R.S."/>
            <person name="Nelson D.L."/>
            <person name="Weinstock G.M."/>
            <person name="Sakaki Y."/>
            <person name="Fujiyama A."/>
            <person name="Hattori M."/>
            <person name="Yada T."/>
            <person name="Toyoda A."/>
            <person name="Itoh T."/>
            <person name="Kawagoe C."/>
            <person name="Watanabe H."/>
            <person name="Totoki Y."/>
            <person name="Taylor T."/>
            <person name="Weissenbach J."/>
            <person name="Heilig R."/>
            <person name="Saurin W."/>
            <person name="Artiguenave F."/>
            <person name="Brottier P."/>
            <person name="Bruls T."/>
            <person name="Pelletier E."/>
            <person name="Robert C."/>
            <person name="Wincker P."/>
            <person name="Smith D.R."/>
            <person name="Doucette-Stamm L."/>
            <person name="Rubenfield M."/>
            <person name="Weinstock K."/>
            <person name="Lee H.M."/>
            <person name="Dubois J."/>
            <person name="Rosenthal A."/>
            <person name="Platzer M."/>
            <person name="Nyakatura G."/>
            <person name="Taudien S."/>
            <person name="Rump A."/>
            <person name="Yang H."/>
            <person name="Yu J."/>
            <person name="Wang J."/>
            <person name="Huang G."/>
            <person name="Gu J."/>
            <person name="Hood L."/>
            <person name="Rowen L."/>
            <person name="Madan A."/>
            <person name="Qin S."/>
            <person name="Davis R.W."/>
            <person name="Federspiel N.A."/>
            <person name="Abola A.P."/>
            <person name="Proctor M.J."/>
            <person name="Myers R.M."/>
            <person name="Schmutz J."/>
            <person name="Dickson M."/>
            <person name="Grimwood J."/>
            <person name="Cox D.R."/>
            <person name="Olson M.V."/>
            <person name="Kaul R."/>
            <person name="Raymond C."/>
            <person name="Shimizu N."/>
            <person name="Kawasaki K."/>
            <person name="Minoshima S."/>
            <person name="Evans G.A."/>
            <person name="Athanasiou M."/>
            <person name="Schultz R."/>
            <person name="Roe B.A."/>
            <person name="Chen F."/>
            <person name="Pan H."/>
            <person name="Ramser J."/>
            <person name="Lehrach H."/>
            <person name="Reinhardt R."/>
            <person name="McCombie W.R."/>
            <person name="de la Bastide M."/>
            <person name="Dedhia N."/>
            <person name="Blocker H."/>
            <person name="Hornischer K."/>
            <person name="Nordsiek G."/>
            <person name="Agarwala R."/>
            <person name="Aravind L."/>
            <person name="Bailey J.A."/>
            <person name="Bateman A."/>
            <person name="Batzoglou S."/>
            <person name="Birney E."/>
            <person name="Bork P."/>
            <person name="Brown D.G."/>
            <person name="Burge C.B."/>
            <person name="Cerutti L."/>
            <person name="Chen H.C."/>
            <person name="Church D."/>
            <person name="Clamp M."/>
            <person name="Copley R.R."/>
            <person name="Doerks T."/>
            <person name="Eddy S.R."/>
            <person name="Eichler E.E."/>
            <person name="Furey T.S."/>
            <person name="Galagan J."/>
            <person name="Gilbert J.G."/>
            <person name="Harmon C."/>
            <person name="Hayashizaki Y."/>
            <person name="Haussler D."/>
            <person name="Hermjakob H."/>
            <person name="Hokamp K."/>
            <person name="Jang W."/>
            <person name="Johnson L.S."/>
            <person name="Jones T.A."/>
            <person name="Kasif S."/>
            <person name="Kaspryzk A."/>
            <person name="Kennedy S."/>
            <person name="Kent W.J."/>
            <person name="Kitts P."/>
            <person name="Koonin E.V."/>
            <person name="Korf I."/>
            <person name="Kulp D."/>
            <person name="Lancet D."/>
            <person name="Lowe T.M."/>
            <person name="McLysaght A."/>
            <person name="Mikkelsen T."/>
            <person name="Moran J.V."/>
            <person name="Mulder N."/>
            <person name="Pollara V.J."/>
            <person name="Ponting C.P."/>
            <person name="Schuler G."/>
            <person name="Schultz J."/>
            <person name="Slater G."/>
            <person name="Smit A.F."/>
            <person name="Stupka E."/>
            <person name="Szustakowski J."/>
            <person name="Thierry-Mieg D."/>
            <person name="Thierry-Mieg J."/>
            <person name="Wagner L."/>
            <person name="Wallis J."/>
            <person name="Wheeler R."/>
            <person name="Williams A."/>
            <person name="Wolf Y.I."/>
            <person name="Wolfe K.H."/>
            <person name="Yang S.P."/>
            <person name="Yeh R.F."/>
            <person name="Collins F."/>
            <person name="Guyer M.S."/>
            <person name="Peterson J."/>
            <person name="Felsenfeld A."/>
            <person name="Wetterstrand K.A."/>
            <person name="Patrinos A."/>
            <person name="Morgan M.J."/>
            <person name="de Jong P."/>
            <person name="Catanese J.J."/>
            <person name="Osoegawa K."/>
            <person name="Shizuya H."/>
            <person name="Choi S."/>
            <person name="Chen Y.J."/>
        </authorList>
    </citation>
    <scope>NUCLEOTIDE SEQUENCE [LARGE SCALE GENOMIC DNA]</scope>
</reference>
<dbReference type="EMBL" id="AC244197">
    <property type="status" value="NOT_ANNOTATED_CDS"/>
    <property type="molecule type" value="Genomic_DNA"/>
</dbReference>
<accession>A0A087X081</accession>
<reference evidence="1" key="5">
    <citation type="submission" date="2025-09" db="UniProtKB">
        <authorList>
            <consortium name="Ensembl"/>
        </authorList>
    </citation>
    <scope>IDENTIFICATION</scope>
</reference>
<dbReference type="AlphaFoldDB" id="A0A087X081"/>
<dbReference type="Bgee" id="ENSG00000269556">
    <property type="expression patterns" value="Expressed in right atrium auricular region and 134 other cell types or tissues"/>
</dbReference>
<dbReference type="UCSC" id="uc065bnp.1">
    <property type="organism name" value="human"/>
</dbReference>
<dbReference type="OrthoDB" id="72976at2759"/>
<protein>
    <submittedName>
        <fullName evidence="1">Transmembrane protein 185A</fullName>
    </submittedName>
</protein>
<keyword evidence="2" id="KW-1185">Reference proteome</keyword>
<evidence type="ECO:0000313" key="1">
    <source>
        <dbReference type="Ensembl" id="ENSP00000483167.1"/>
    </source>
</evidence>
<dbReference type="HOGENOM" id="CLU_3207430_0_0_1"/>
<gene>
    <name evidence="1" type="primary">TMEM185A</name>
</gene>
<reference evidence="1 2" key="2">
    <citation type="journal article" date="2004" name="Nature">
        <title>Finishing the euchromatic sequence of the human genome.</title>
        <authorList>
            <consortium name="International Human Genome Sequencing Consortium"/>
        </authorList>
    </citation>
    <scope>NUCLEOTIDE SEQUENCE [LARGE SCALE GENOMIC DNA]</scope>
</reference>
<reference evidence="1 2" key="3">
    <citation type="journal article" date="2005" name="Nature">
        <title>The DNA sequence of the human X chromosome.</title>
        <authorList>
            <person name="Ross M.T."/>
            <person name="Grafham D.V."/>
            <person name="Coffey A.J."/>
            <person name="Scherer S."/>
            <person name="McLay K."/>
            <person name="Muzny D."/>
            <person name="Platzer M."/>
            <person name="Howell G.R."/>
            <person name="Burrows C."/>
            <person name="Bird C.P."/>
            <person name="Frankish A."/>
            <person name="Lovell F.L."/>
            <person name="Howe K.L."/>
            <person name="Ashurst J.L."/>
            <person name="Fulton R.S."/>
            <person name="Sudbrak R."/>
            <person name="Wen G."/>
            <person name="Jones M.C."/>
            <person name="Hurles M.E."/>
            <person name="Andrews T.D."/>
            <person name="Scott C.E."/>
            <person name="Searle S."/>
            <person name="Ramser J."/>
            <person name="Whittaker A."/>
            <person name="Deadman R."/>
            <person name="Carter N.P."/>
            <person name="Hunt S.E."/>
            <person name="Chen R."/>
            <person name="Cree A."/>
            <person name="Gunaratne P."/>
            <person name="Havlak P."/>
            <person name="Hodgson A."/>
            <person name="Metzker M.L."/>
            <person name="Richards S."/>
            <person name="Scott G."/>
            <person name="Steffen D."/>
            <person name="Sodergren E."/>
            <person name="Wheeler D.A."/>
            <person name="Worley K.C."/>
            <person name="Ainscough R."/>
            <person name="Ambrose K.D."/>
            <person name="Ansari-Lari M.A."/>
            <person name="Aradhya S."/>
            <person name="Ashwell R.I."/>
            <person name="Babbage A.K."/>
            <person name="Bagguley C.L."/>
            <person name="Ballabio A."/>
            <person name="Banerjee R."/>
            <person name="Barker G.E."/>
            <person name="Barlow K.F."/>
            <person name="Barrett I.P."/>
            <person name="Bates K.N."/>
            <person name="Beare D.M."/>
            <person name="Beasley H."/>
            <person name="Beasley O."/>
            <person name="Beck A."/>
            <person name="Bethel G."/>
            <person name="Blechschmidt K."/>
            <person name="Brady N."/>
            <person name="Bray-Allen S."/>
            <person name="Bridgeman A.M."/>
            <person name="Brown A.J."/>
            <person name="Brown M.J."/>
            <person name="Bonnin D."/>
            <person name="Bruford E.A."/>
            <person name="Buhay C."/>
            <person name="Burch P."/>
            <person name="Burford D."/>
            <person name="Burgess J."/>
            <person name="Burrill W."/>
            <person name="Burton J."/>
            <person name="Bye J.M."/>
            <person name="Carder C."/>
            <person name="Carrel L."/>
            <person name="Chako J."/>
            <person name="Chapman J.C."/>
            <person name="Chavez D."/>
            <person name="Chen E."/>
            <person name="Chen G."/>
            <person name="Chen Y."/>
            <person name="Chen Z."/>
            <person name="Chinault C."/>
            <person name="Ciccodicola A."/>
            <person name="Clark S.Y."/>
            <person name="Clarke G."/>
            <person name="Clee C.M."/>
            <person name="Clegg S."/>
            <person name="Clerc-Blankenburg K."/>
            <person name="Clifford K."/>
            <person name="Cobley V."/>
            <person name="Cole C.G."/>
            <person name="Conquer J.S."/>
            <person name="Corby N."/>
            <person name="Connor R.E."/>
            <person name="David R."/>
            <person name="Davies J."/>
            <person name="Davis C."/>
            <person name="Davis J."/>
            <person name="Delgado O."/>
            <person name="Deshazo D."/>
            <person name="Dhami P."/>
            <person name="Ding Y."/>
            <person name="Dinh H."/>
            <person name="Dodsworth S."/>
            <person name="Draper H."/>
            <person name="Dugan-Rocha S."/>
            <person name="Dunham A."/>
            <person name="Dunn M."/>
            <person name="Durbin K.J."/>
            <person name="Dutta I."/>
            <person name="Eades T."/>
            <person name="Ellwood M."/>
            <person name="Emery-Cohen A."/>
            <person name="Errington H."/>
            <person name="Evans K.L."/>
            <person name="Faulkner L."/>
            <person name="Francis F."/>
            <person name="Frankland J."/>
            <person name="Fraser A.E."/>
            <person name="Galgoczy P."/>
            <person name="Gilbert J."/>
            <person name="Gill R."/>
            <person name="Glockner G."/>
            <person name="Gregory S.G."/>
            <person name="Gribble S."/>
            <person name="Griffiths C."/>
            <person name="Grocock R."/>
            <person name="Gu Y."/>
            <person name="Gwilliam R."/>
            <person name="Hamilton C."/>
            <person name="Hart E.A."/>
            <person name="Hawes A."/>
            <person name="Heath P.D."/>
            <person name="Heitmann K."/>
            <person name="Hennig S."/>
            <person name="Hernandez J."/>
            <person name="Hinzmann B."/>
            <person name="Ho S."/>
            <person name="Hoffs M."/>
            <person name="Howden P.J."/>
            <person name="Huckle E.J."/>
            <person name="Hume J."/>
            <person name="Hunt P.J."/>
            <person name="Hunt A.R."/>
            <person name="Isherwood J."/>
            <person name="Jacob L."/>
            <person name="Johnson D."/>
            <person name="Jones S."/>
            <person name="de Jong P.J."/>
            <person name="Joseph S.S."/>
            <person name="Keenan S."/>
            <person name="Kelly S."/>
            <person name="Kershaw J.K."/>
            <person name="Khan Z."/>
            <person name="Kioschis P."/>
            <person name="Klages S."/>
            <person name="Knights A.J."/>
            <person name="Kosiura A."/>
            <person name="Kovar-Smith C."/>
            <person name="Laird G.K."/>
            <person name="Langford C."/>
            <person name="Lawlor S."/>
            <person name="Leversha M."/>
            <person name="Lewis L."/>
            <person name="Liu W."/>
            <person name="Lloyd C."/>
            <person name="Lloyd D.M."/>
            <person name="Loulseged H."/>
            <person name="Loveland J.E."/>
            <person name="Lovell J.D."/>
            <person name="Lozado R."/>
            <person name="Lu J."/>
            <person name="Lyne R."/>
            <person name="Ma J."/>
            <person name="Maheshwari M."/>
            <person name="Matthews L.H."/>
            <person name="McDowall J."/>
            <person name="McLaren S."/>
            <person name="McMurray A."/>
            <person name="Meidl P."/>
            <person name="Meitinger T."/>
            <person name="Milne S."/>
            <person name="Miner G."/>
            <person name="Mistry S.L."/>
            <person name="Morgan M."/>
            <person name="Morris S."/>
            <person name="Muller I."/>
            <person name="Mullikin J.C."/>
            <person name="Nguyen N."/>
            <person name="Nordsiek G."/>
            <person name="Nyakatura G."/>
            <person name="O'Dell C.N."/>
            <person name="Okwuonu G."/>
            <person name="Palmer S."/>
            <person name="Pandian R."/>
            <person name="Parker D."/>
            <person name="Parrish J."/>
            <person name="Pasternak S."/>
            <person name="Patel D."/>
            <person name="Pearce A.V."/>
            <person name="Pearson D.M."/>
            <person name="Pelan S.E."/>
            <person name="Perez L."/>
            <person name="Porter K.M."/>
            <person name="Ramsey Y."/>
            <person name="Reichwald K."/>
            <person name="Rhodes S."/>
            <person name="Ridler K.A."/>
            <person name="Schlessinger D."/>
            <person name="Schueler M.G."/>
            <person name="Sehra H.K."/>
            <person name="Shaw-Smith C."/>
            <person name="Shen H."/>
            <person name="Sheridan E.M."/>
            <person name="Shownkeen R."/>
            <person name="Skuce C.D."/>
            <person name="Smith M.L."/>
            <person name="Sotheran E.C."/>
            <person name="Steingruber H.E."/>
            <person name="Steward C.A."/>
            <person name="Storey R."/>
            <person name="Swann R.M."/>
            <person name="Swarbreck D."/>
            <person name="Tabor P.E."/>
            <person name="Taudien S."/>
            <person name="Taylor T."/>
            <person name="Teague B."/>
            <person name="Thomas K."/>
            <person name="Thorpe A."/>
            <person name="Timms K."/>
            <person name="Tracey A."/>
            <person name="Trevanion S."/>
            <person name="Tromans A.C."/>
            <person name="d'Urso M."/>
            <person name="Verduzco D."/>
            <person name="Villasana D."/>
            <person name="Waldron L."/>
            <person name="Wall M."/>
            <person name="Wang Q."/>
            <person name="Warren J."/>
            <person name="Warry G.L."/>
            <person name="Wei X."/>
            <person name="West A."/>
            <person name="Whitehead S.L."/>
            <person name="Whiteley M.N."/>
            <person name="Wilkinson J.E."/>
            <person name="Willey D.L."/>
            <person name="Williams G."/>
            <person name="Williams L."/>
            <person name="Williamson A."/>
            <person name="Williamson H."/>
            <person name="Wilming L."/>
            <person name="Woodmansey R.L."/>
            <person name="Wray P.W."/>
            <person name="Yen J."/>
            <person name="Zhang J."/>
            <person name="Zhou J."/>
            <person name="Zoghbi H."/>
            <person name="Zorilla S."/>
            <person name="Buck D."/>
            <person name="Reinhardt R."/>
            <person name="Poustka A."/>
            <person name="Rosenthal A."/>
            <person name="Lehrach H."/>
            <person name="Meindl A."/>
            <person name="Minx P.J."/>
            <person name="Hillier L.W."/>
            <person name="Willard H.F."/>
            <person name="Wilson R.K."/>
            <person name="Waterston R.H."/>
            <person name="Rice C.M."/>
            <person name="Vaudin M."/>
            <person name="Coulson A."/>
            <person name="Nelson D.L."/>
            <person name="Weinstock G."/>
            <person name="Sulston J.E."/>
            <person name="Durbin R."/>
            <person name="Hubbard T."/>
            <person name="Gibbs R.A."/>
            <person name="Beck S."/>
            <person name="Rogers J."/>
            <person name="Bentley D.R."/>
        </authorList>
    </citation>
    <scope>NUCLEOTIDE SEQUENCE [LARGE SCALE GENOMIC DNA]</scope>
</reference>
<organism evidence="1 2">
    <name type="scientific">Homo sapiens</name>
    <name type="common">Human</name>
    <dbReference type="NCBI Taxonomy" id="9606"/>
    <lineage>
        <taxon>Eukaryota</taxon>
        <taxon>Metazoa</taxon>
        <taxon>Chordata</taxon>
        <taxon>Craniata</taxon>
        <taxon>Vertebrata</taxon>
        <taxon>Euteleostomi</taxon>
        <taxon>Mammalia</taxon>
        <taxon>Eutheria</taxon>
        <taxon>Euarchontoglires</taxon>
        <taxon>Primates</taxon>
        <taxon>Haplorrhini</taxon>
        <taxon>Catarrhini</taxon>
        <taxon>Hominidae</taxon>
        <taxon>Homo</taxon>
    </lineage>
</organism>
<name>A0A087X081_HUMAN</name>
<dbReference type="Ensembl" id="ENST00000612022.1">
    <property type="protein sequence ID" value="ENSP00000483167.1"/>
    <property type="gene ID" value="ENSG00000269556.9"/>
</dbReference>
<proteinExistence type="predicted"/>
<dbReference type="OpenTargets" id="ENSG00000269556"/>
<dbReference type="VEuPathDB" id="HostDB:ENSG00000269556"/>